<accession>A0A5E8BD92</accession>
<feature type="compositionally biased region" description="Polar residues" evidence="1">
    <location>
        <begin position="1"/>
        <end position="26"/>
    </location>
</feature>
<feature type="region of interest" description="Disordered" evidence="1">
    <location>
        <begin position="60"/>
        <end position="107"/>
    </location>
</feature>
<gene>
    <name evidence="2" type="ORF">SAPINGB_P002331</name>
</gene>
<name>A0A5E8BD92_9ASCO</name>
<evidence type="ECO:0000313" key="2">
    <source>
        <dbReference type="EMBL" id="VVT49563.1"/>
    </source>
</evidence>
<dbReference type="Proteomes" id="UP000398389">
    <property type="component" value="Unassembled WGS sequence"/>
</dbReference>
<dbReference type="GeneID" id="43581150"/>
<feature type="region of interest" description="Disordered" evidence="1">
    <location>
        <begin position="1"/>
        <end position="27"/>
    </location>
</feature>
<feature type="compositionally biased region" description="Acidic residues" evidence="1">
    <location>
        <begin position="81"/>
        <end position="97"/>
    </location>
</feature>
<sequence length="165" mass="18566">MNSSTIENTQKQPTGSFTETVITPSPENIKAHEFDSEISLSTPSTVSIQNYLLKQDTTTSQCSDLGHAPELISDDAKDSSESEDDYMYDSEEEDEENEPKNNNRFNSTMKSYYDCSMQFTSPMINPKKLDSLNKGGFSTMGGLRLPGLKKMEEQVLTEEEDEDLY</sequence>
<dbReference type="EMBL" id="CABVLU010000002">
    <property type="protein sequence ID" value="VVT49563.1"/>
    <property type="molecule type" value="Genomic_DNA"/>
</dbReference>
<keyword evidence="3" id="KW-1185">Reference proteome</keyword>
<organism evidence="2 3">
    <name type="scientific">Magnusiomyces paraingens</name>
    <dbReference type="NCBI Taxonomy" id="2606893"/>
    <lineage>
        <taxon>Eukaryota</taxon>
        <taxon>Fungi</taxon>
        <taxon>Dikarya</taxon>
        <taxon>Ascomycota</taxon>
        <taxon>Saccharomycotina</taxon>
        <taxon>Dipodascomycetes</taxon>
        <taxon>Dipodascales</taxon>
        <taxon>Dipodascaceae</taxon>
        <taxon>Magnusiomyces</taxon>
    </lineage>
</organism>
<protein>
    <submittedName>
        <fullName evidence="2">Uncharacterized protein</fullName>
    </submittedName>
</protein>
<proteinExistence type="predicted"/>
<evidence type="ECO:0000313" key="3">
    <source>
        <dbReference type="Proteomes" id="UP000398389"/>
    </source>
</evidence>
<dbReference type="AlphaFoldDB" id="A0A5E8BD92"/>
<evidence type="ECO:0000256" key="1">
    <source>
        <dbReference type="SAM" id="MobiDB-lite"/>
    </source>
</evidence>
<reference evidence="2 3" key="1">
    <citation type="submission" date="2019-09" db="EMBL/GenBank/DDBJ databases">
        <authorList>
            <person name="Brejova B."/>
        </authorList>
    </citation>
    <scope>NUCLEOTIDE SEQUENCE [LARGE SCALE GENOMIC DNA]</scope>
</reference>
<dbReference type="RefSeq" id="XP_031852941.1">
    <property type="nucleotide sequence ID" value="XM_031997050.1"/>
</dbReference>